<dbReference type="Gene3D" id="2.102.10.10">
    <property type="entry name" value="Rieske [2Fe-2S] iron-sulphur domain"/>
    <property type="match status" value="1"/>
</dbReference>
<evidence type="ECO:0000313" key="7">
    <source>
        <dbReference type="Proteomes" id="UP000664628"/>
    </source>
</evidence>
<comment type="caution">
    <text evidence="6">The sequence shown here is derived from an EMBL/GenBank/DDBJ whole genome shotgun (WGS) entry which is preliminary data.</text>
</comment>
<dbReference type="RefSeq" id="WP_207327254.1">
    <property type="nucleotide sequence ID" value="NZ_JAFMYW010000001.1"/>
</dbReference>
<protein>
    <submittedName>
        <fullName evidence="6">Rieske 2Fe-2S domain-containing protein</fullName>
    </submittedName>
</protein>
<evidence type="ECO:0000256" key="2">
    <source>
        <dbReference type="ARBA" id="ARBA00022723"/>
    </source>
</evidence>
<evidence type="ECO:0000256" key="1">
    <source>
        <dbReference type="ARBA" id="ARBA00022714"/>
    </source>
</evidence>
<sequence length="180" mass="20141">MNIANQDTPTAAQQPYVVGKSYTVLVAVLASKWNGLRYVPIIGPKHADDKILNFPHEHYHIDWRFVSPAAYADATFCRSAGAEFGQVLHTEGEVNEVQAIQKRRMYCFRDFGTFPVHIPPWYDRLQQAYQKTTLGPKRLCPHQGADLSSVAPVDGAITCPLHGLKWCSHTGKLLVSQLKP</sequence>
<reference evidence="6 7" key="1">
    <citation type="submission" date="2021-03" db="EMBL/GenBank/DDBJ databases">
        <title>Fibrella sp. HMF5405 genome sequencing and assembly.</title>
        <authorList>
            <person name="Kang H."/>
            <person name="Kim H."/>
            <person name="Bae S."/>
            <person name="Joh K."/>
        </authorList>
    </citation>
    <scope>NUCLEOTIDE SEQUENCE [LARGE SCALE GENOMIC DNA]</scope>
    <source>
        <strain evidence="6 7">HMF5405</strain>
    </source>
</reference>
<dbReference type="SUPFAM" id="SSF50022">
    <property type="entry name" value="ISP domain"/>
    <property type="match status" value="1"/>
</dbReference>
<keyword evidence="3" id="KW-0408">Iron</keyword>
<keyword evidence="2" id="KW-0479">Metal-binding</keyword>
<evidence type="ECO:0000256" key="4">
    <source>
        <dbReference type="ARBA" id="ARBA00023014"/>
    </source>
</evidence>
<feature type="domain" description="Rieske" evidence="5">
    <location>
        <begin position="140"/>
        <end position="180"/>
    </location>
</feature>
<accession>A0ABS3JD15</accession>
<keyword evidence="1" id="KW-0001">2Fe-2S</keyword>
<evidence type="ECO:0000259" key="5">
    <source>
        <dbReference type="PROSITE" id="PS51296"/>
    </source>
</evidence>
<dbReference type="EMBL" id="JAFMYW010000001">
    <property type="protein sequence ID" value="MBO0947338.1"/>
    <property type="molecule type" value="Genomic_DNA"/>
</dbReference>
<name>A0ABS3JD15_9BACT</name>
<dbReference type="PROSITE" id="PS51296">
    <property type="entry name" value="RIESKE"/>
    <property type="match status" value="1"/>
</dbReference>
<dbReference type="InterPro" id="IPR017941">
    <property type="entry name" value="Rieske_2Fe-2S"/>
</dbReference>
<evidence type="ECO:0000313" key="6">
    <source>
        <dbReference type="EMBL" id="MBO0947338.1"/>
    </source>
</evidence>
<keyword evidence="4" id="KW-0411">Iron-sulfur</keyword>
<organism evidence="6 7">
    <name type="scientific">Fibrella forsythiae</name>
    <dbReference type="NCBI Taxonomy" id="2817061"/>
    <lineage>
        <taxon>Bacteria</taxon>
        <taxon>Pseudomonadati</taxon>
        <taxon>Bacteroidota</taxon>
        <taxon>Cytophagia</taxon>
        <taxon>Cytophagales</taxon>
        <taxon>Spirosomataceae</taxon>
        <taxon>Fibrella</taxon>
    </lineage>
</organism>
<gene>
    <name evidence="6" type="ORF">J2I46_02005</name>
</gene>
<dbReference type="Proteomes" id="UP000664628">
    <property type="component" value="Unassembled WGS sequence"/>
</dbReference>
<dbReference type="Pfam" id="PF00355">
    <property type="entry name" value="Rieske"/>
    <property type="match status" value="1"/>
</dbReference>
<proteinExistence type="predicted"/>
<evidence type="ECO:0000256" key="3">
    <source>
        <dbReference type="ARBA" id="ARBA00023004"/>
    </source>
</evidence>
<dbReference type="InterPro" id="IPR036922">
    <property type="entry name" value="Rieske_2Fe-2S_sf"/>
</dbReference>
<keyword evidence="7" id="KW-1185">Reference proteome</keyword>